<evidence type="ECO:0000256" key="1">
    <source>
        <dbReference type="ARBA" id="ARBA00004170"/>
    </source>
</evidence>
<evidence type="ECO:0000256" key="5">
    <source>
        <dbReference type="ARBA" id="ARBA00023136"/>
    </source>
</evidence>
<evidence type="ECO:0000256" key="2">
    <source>
        <dbReference type="ARBA" id="ARBA00006536"/>
    </source>
</evidence>
<dbReference type="Pfam" id="PF03635">
    <property type="entry name" value="Vps35"/>
    <property type="match status" value="1"/>
</dbReference>
<dbReference type="OrthoDB" id="10258141at2759"/>
<dbReference type="PANTHER" id="PTHR11099:SF0">
    <property type="entry name" value="VACUOLAR PROTEIN SORTING-ASSOCIATED PROTEIN 35"/>
    <property type="match status" value="1"/>
</dbReference>
<dbReference type="GeneID" id="14885993"/>
<sequence>MNFQKNGKGKELKKIKDLMSRPQLDSVYYSEVEQQKEYERIIRVIDTEGAIMNAALSNKDLSKAITCCDNIGKELRTISLSPKNYYNIFLSTQTAFSSLYMYLRDEYDGSLLALYEQVQYIYYAVPRLYLMCCVGAAAIVKKAASVDALMKDLVEMCRAVQHPTKGLFVRNYLIDMLKDKLPDGNSTGQGCGSLVDSVDFALVNFIEMNKLTVRLQTGVRDKEKKADEERQLLQLVARNITLLSNLEGMSFRLYRDSIMPRVLDQIVSCNDLNAQMFLMDVIISAFPADYHIGTLEDLLRCFPVLHKQLDVRPLLLNLMKALITFIKSDQTLDPILAKINIFEVLSRMLLDICRKRSVGAASFLALMAYFQELQMTWYAADKARCYKQTQQIFDMISNNLPEEPLDQYAITYLMRLLQQSLMSFSVKEMLEIFGFRNCISLLPYNKRKTVAGDIINRCVVLDEKIETKEFAANIVEVVQDLLMKTKDQPEGLEEEIISVDVENACKLLHLIGGDANAFETILTLFRDKMTSDAVRVQYVAAPLMFVALSRRKEAELVKFVFAFVLALLKMVTKLEHFVLGFRLSLQCGVAASEAGVEKFMYFFKNAFDIYENIVESTVQKECIDIALGTLISFKGNETSFTEIRNMVFKTINYLLRTPMKCEMLCKLAAVSMANASGVIDKKAALDLLTRAVKESDRIIDSDIHAIVCMMLLNYQIQYLDTLDIPCDTLETLIQNIKDESTEFSEEQLALFNNSITTLKVVSEKSDKYKKLAL</sequence>
<comment type="similarity">
    <text evidence="2">Belongs to the VPS35 family.</text>
</comment>
<dbReference type="PANTHER" id="PTHR11099">
    <property type="entry name" value="VACUOLAR SORTING PROTEIN 35"/>
    <property type="match status" value="1"/>
</dbReference>
<organism evidence="6 7">
    <name type="scientific">Entamoeba invadens IP1</name>
    <dbReference type="NCBI Taxonomy" id="370355"/>
    <lineage>
        <taxon>Eukaryota</taxon>
        <taxon>Amoebozoa</taxon>
        <taxon>Evosea</taxon>
        <taxon>Archamoebae</taxon>
        <taxon>Mastigamoebida</taxon>
        <taxon>Entamoebidae</taxon>
        <taxon>Entamoeba</taxon>
    </lineage>
</organism>
<dbReference type="EMBL" id="KB206890">
    <property type="protein sequence ID" value="ELP86962.1"/>
    <property type="molecule type" value="Genomic_DNA"/>
</dbReference>
<dbReference type="AlphaFoldDB" id="A0A0A1TZF1"/>
<dbReference type="GO" id="GO:0005829">
    <property type="term" value="C:cytosol"/>
    <property type="evidence" value="ECO:0007669"/>
    <property type="project" value="GOC"/>
</dbReference>
<evidence type="ECO:0000256" key="4">
    <source>
        <dbReference type="ARBA" id="ARBA00022927"/>
    </source>
</evidence>
<keyword evidence="7" id="KW-1185">Reference proteome</keyword>
<dbReference type="GO" id="GO:0030906">
    <property type="term" value="C:retromer, cargo-selective complex"/>
    <property type="evidence" value="ECO:0007669"/>
    <property type="project" value="InterPro"/>
</dbReference>
<evidence type="ECO:0000256" key="3">
    <source>
        <dbReference type="ARBA" id="ARBA00022448"/>
    </source>
</evidence>
<name>A0A0A1TZF1_ENTIV</name>
<dbReference type="InterPro" id="IPR005378">
    <property type="entry name" value="Vps35"/>
</dbReference>
<keyword evidence="4" id="KW-0653">Protein transport</keyword>
<gene>
    <name evidence="6" type="ORF">EIN_316710</name>
</gene>
<dbReference type="GO" id="GO:0005770">
    <property type="term" value="C:late endosome"/>
    <property type="evidence" value="ECO:0007669"/>
    <property type="project" value="TreeGrafter"/>
</dbReference>
<dbReference type="VEuPathDB" id="AmoebaDB:EIN_316710"/>
<comment type="subcellular location">
    <subcellularLocation>
        <location evidence="1">Membrane</location>
        <topology evidence="1">Peripheral membrane protein</topology>
    </subcellularLocation>
</comment>
<keyword evidence="5" id="KW-0472">Membrane</keyword>
<proteinExistence type="inferred from homology"/>
<evidence type="ECO:0000313" key="6">
    <source>
        <dbReference type="EMBL" id="ELP86962.1"/>
    </source>
</evidence>
<dbReference type="KEGG" id="eiv:EIN_316710"/>
<dbReference type="InterPro" id="IPR042491">
    <property type="entry name" value="Vps35_C"/>
</dbReference>
<keyword evidence="3" id="KW-0813">Transport</keyword>
<accession>A0A0A1TZF1</accession>
<dbReference type="Gene3D" id="1.25.40.660">
    <property type="entry name" value="Vacuolar protein sorting-associated protein 35, helical subcomplex Vps35-C"/>
    <property type="match status" value="1"/>
</dbReference>
<reference evidence="6 7" key="1">
    <citation type="submission" date="2012-10" db="EMBL/GenBank/DDBJ databases">
        <authorList>
            <person name="Zafar N."/>
            <person name="Inman J."/>
            <person name="Hall N."/>
            <person name="Lorenzi H."/>
            <person name="Caler E."/>
        </authorList>
    </citation>
    <scope>NUCLEOTIDE SEQUENCE [LARGE SCALE GENOMIC DNA]</scope>
    <source>
        <strain evidence="6 7">IP1</strain>
    </source>
</reference>
<evidence type="ECO:0000313" key="7">
    <source>
        <dbReference type="Proteomes" id="UP000014680"/>
    </source>
</evidence>
<dbReference type="GO" id="GO:0006886">
    <property type="term" value="P:intracellular protein transport"/>
    <property type="evidence" value="ECO:0007669"/>
    <property type="project" value="TreeGrafter"/>
</dbReference>
<dbReference type="Proteomes" id="UP000014680">
    <property type="component" value="Unassembled WGS sequence"/>
</dbReference>
<dbReference type="RefSeq" id="XP_004253733.1">
    <property type="nucleotide sequence ID" value="XM_004253685.1"/>
</dbReference>
<dbReference type="OMA" id="YIRSREY"/>
<protein>
    <submittedName>
        <fullName evidence="6">Vacuolar sorting protein, putative</fullName>
    </submittedName>
</protein>
<dbReference type="GO" id="GO:0042147">
    <property type="term" value="P:retrograde transport, endosome to Golgi"/>
    <property type="evidence" value="ECO:0007669"/>
    <property type="project" value="InterPro"/>
</dbReference>